<dbReference type="PANTHER" id="PTHR38730:SF1">
    <property type="entry name" value="SLL7028 PROTEIN"/>
    <property type="match status" value="1"/>
</dbReference>
<evidence type="ECO:0000313" key="4">
    <source>
        <dbReference type="Proteomes" id="UP000433788"/>
    </source>
</evidence>
<dbReference type="Pfam" id="PF13203">
    <property type="entry name" value="DUF2201_N"/>
    <property type="match status" value="1"/>
</dbReference>
<dbReference type="Proteomes" id="UP000433788">
    <property type="component" value="Unassembled WGS sequence"/>
</dbReference>
<comment type="caution">
    <text evidence="3">The sequence shown here is derived from an EMBL/GenBank/DDBJ whole genome shotgun (WGS) entry which is preliminary data.</text>
</comment>
<dbReference type="InterPro" id="IPR018698">
    <property type="entry name" value="VWA-like_dom"/>
</dbReference>
<evidence type="ECO:0008006" key="5">
    <source>
        <dbReference type="Google" id="ProtNLM"/>
    </source>
</evidence>
<evidence type="ECO:0000259" key="1">
    <source>
        <dbReference type="Pfam" id="PF09967"/>
    </source>
</evidence>
<dbReference type="Pfam" id="PF09967">
    <property type="entry name" value="DUF2201"/>
    <property type="match status" value="1"/>
</dbReference>
<dbReference type="RefSeq" id="WP_153718657.1">
    <property type="nucleotide sequence ID" value="NZ_WJPP01000001.1"/>
</dbReference>
<feature type="domain" description="Putative metallopeptidase" evidence="2">
    <location>
        <begin position="31"/>
        <end position="255"/>
    </location>
</feature>
<proteinExistence type="predicted"/>
<keyword evidence="4" id="KW-1185">Reference proteome</keyword>
<sequence length="390" mass="44144">MTKSKLSPQRRLQRSHIALMRSPRFALISGIILLGDSRVEDGIPTAYTDGRNKVYGRQFLNTLTDKQLNFVVAHENFHVLYKHMTTWQGLWRQNPRLANMACDYVINQQILDLDPEGKEIELPDLPLCIEEQYRGWNAGQVYEDLRQQQEESGADEQFDDQGSFDEHGFVDARSMSEQARKALHQAIDRAARQGDGLATRLNGTRSRDIGAIIESQVDWRSQLQDFVQSVCAGRTSTSWRRPNRRWLASDIYMPTPFSEIIGPMVIGVDTSGSIDASLLNRFLSEIVHITQTMPPERVHLLYWDTQITREEVYISGEYEALACSTKPVGGGGTDAACVKHFVDAMNTKPELVLMLTDGYLCGAWPCFNEPALWLSSSDEKSPYGKTIHIE</sequence>
<protein>
    <recommendedName>
        <fullName evidence="5">Metallopeptidase domain-containing protein</fullName>
    </recommendedName>
</protein>
<reference evidence="3 4" key="1">
    <citation type="submission" date="2019-11" db="EMBL/GenBank/DDBJ databases">
        <authorList>
            <person name="Zhang X.Y."/>
        </authorList>
    </citation>
    <scope>NUCLEOTIDE SEQUENCE [LARGE SCALE GENOMIC DNA]</scope>
    <source>
        <strain evidence="3 4">C176</strain>
    </source>
</reference>
<dbReference type="InterPro" id="IPR025154">
    <property type="entry name" value="Put_metallopeptidase_dom"/>
</dbReference>
<evidence type="ECO:0000313" key="3">
    <source>
        <dbReference type="EMBL" id="MRH77621.1"/>
    </source>
</evidence>
<evidence type="ECO:0000259" key="2">
    <source>
        <dbReference type="Pfam" id="PF13203"/>
    </source>
</evidence>
<name>A0A6N7QMK3_9GAMM</name>
<accession>A0A6N7QMK3</accession>
<dbReference type="AlphaFoldDB" id="A0A6N7QMK3"/>
<dbReference type="EMBL" id="WJPP01000001">
    <property type="protein sequence ID" value="MRH77621.1"/>
    <property type="molecule type" value="Genomic_DNA"/>
</dbReference>
<dbReference type="PANTHER" id="PTHR38730">
    <property type="entry name" value="SLL7028 PROTEIN"/>
    <property type="match status" value="1"/>
</dbReference>
<feature type="domain" description="VWA-like" evidence="1">
    <location>
        <begin position="264"/>
        <end position="390"/>
    </location>
</feature>
<gene>
    <name evidence="3" type="ORF">GH984_02770</name>
</gene>
<organism evidence="3 4">
    <name type="scientific">Spiribacter salilacus</name>
    <dbReference type="NCBI Taxonomy" id="2664894"/>
    <lineage>
        <taxon>Bacteria</taxon>
        <taxon>Pseudomonadati</taxon>
        <taxon>Pseudomonadota</taxon>
        <taxon>Gammaproteobacteria</taxon>
        <taxon>Chromatiales</taxon>
        <taxon>Ectothiorhodospiraceae</taxon>
        <taxon>Spiribacter</taxon>
    </lineage>
</organism>